<comment type="caution">
    <text evidence="4">The sequence shown here is derived from an EMBL/GenBank/DDBJ whole genome shotgun (WGS) entry which is preliminary data.</text>
</comment>
<keyword evidence="2" id="KW-1133">Transmembrane helix</keyword>
<dbReference type="Proteomes" id="UP001054889">
    <property type="component" value="Unassembled WGS sequence"/>
</dbReference>
<dbReference type="InterPro" id="IPR025315">
    <property type="entry name" value="DUF4220"/>
</dbReference>
<dbReference type="Pfam" id="PF04578">
    <property type="entry name" value="DUF594"/>
    <property type="match status" value="1"/>
</dbReference>
<feature type="transmembrane region" description="Helical" evidence="2">
    <location>
        <begin position="109"/>
        <end position="129"/>
    </location>
</feature>
<feature type="region of interest" description="Disordered" evidence="1">
    <location>
        <begin position="795"/>
        <end position="825"/>
    </location>
</feature>
<feature type="transmembrane region" description="Helical" evidence="2">
    <location>
        <begin position="393"/>
        <end position="412"/>
    </location>
</feature>
<dbReference type="InterPro" id="IPR007658">
    <property type="entry name" value="DUF594"/>
</dbReference>
<gene>
    <name evidence="4" type="primary">ga19706</name>
    <name evidence="4" type="ORF">PR202_ga19706</name>
</gene>
<feature type="transmembrane region" description="Helical" evidence="2">
    <location>
        <begin position="43"/>
        <end position="66"/>
    </location>
</feature>
<name>A0AAV5CVF7_ELECO</name>
<protein>
    <recommendedName>
        <fullName evidence="3">DUF4220 domain-containing protein</fullName>
    </recommendedName>
</protein>
<dbReference type="PANTHER" id="PTHR31325">
    <property type="entry name" value="OS01G0798800 PROTEIN-RELATED"/>
    <property type="match status" value="1"/>
</dbReference>
<feature type="transmembrane region" description="Helical" evidence="2">
    <location>
        <begin position="161"/>
        <end position="179"/>
    </location>
</feature>
<evidence type="ECO:0000259" key="3">
    <source>
        <dbReference type="Pfam" id="PF13968"/>
    </source>
</evidence>
<accession>A0AAV5CVF7</accession>
<feature type="compositionally biased region" description="Basic and acidic residues" evidence="1">
    <location>
        <begin position="798"/>
        <end position="808"/>
    </location>
</feature>
<keyword evidence="2" id="KW-0812">Transmembrane</keyword>
<evidence type="ECO:0000313" key="4">
    <source>
        <dbReference type="EMBL" id="GJN02364.1"/>
    </source>
</evidence>
<dbReference type="EMBL" id="BQKI01000009">
    <property type="protein sequence ID" value="GJN02364.1"/>
    <property type="molecule type" value="Genomic_DNA"/>
</dbReference>
<keyword evidence="2" id="KW-0472">Membrane</keyword>
<evidence type="ECO:0000313" key="5">
    <source>
        <dbReference type="Proteomes" id="UP001054889"/>
    </source>
</evidence>
<dbReference type="Pfam" id="PF13968">
    <property type="entry name" value="DUF4220"/>
    <property type="match status" value="1"/>
</dbReference>
<keyword evidence="5" id="KW-1185">Reference proteome</keyword>
<organism evidence="4 5">
    <name type="scientific">Eleusine coracana subsp. coracana</name>
    <dbReference type="NCBI Taxonomy" id="191504"/>
    <lineage>
        <taxon>Eukaryota</taxon>
        <taxon>Viridiplantae</taxon>
        <taxon>Streptophyta</taxon>
        <taxon>Embryophyta</taxon>
        <taxon>Tracheophyta</taxon>
        <taxon>Spermatophyta</taxon>
        <taxon>Magnoliopsida</taxon>
        <taxon>Liliopsida</taxon>
        <taxon>Poales</taxon>
        <taxon>Poaceae</taxon>
        <taxon>PACMAD clade</taxon>
        <taxon>Chloridoideae</taxon>
        <taxon>Cynodonteae</taxon>
        <taxon>Eleusininae</taxon>
        <taxon>Eleusine</taxon>
    </lineage>
</organism>
<feature type="transmembrane region" description="Helical" evidence="2">
    <location>
        <begin position="136"/>
        <end position="155"/>
    </location>
</feature>
<reference evidence="4" key="2">
    <citation type="submission" date="2021-12" db="EMBL/GenBank/DDBJ databases">
        <title>Resequencing data analysis of finger millet.</title>
        <authorList>
            <person name="Hatakeyama M."/>
            <person name="Aluri S."/>
            <person name="Balachadran M.T."/>
            <person name="Sivarajan S.R."/>
            <person name="Poveda L."/>
            <person name="Shimizu-Inatsugi R."/>
            <person name="Schlapbach R."/>
            <person name="Sreeman S.M."/>
            <person name="Shimizu K.K."/>
        </authorList>
    </citation>
    <scope>NUCLEOTIDE SEQUENCE</scope>
</reference>
<dbReference type="AlphaFoldDB" id="A0AAV5CVF7"/>
<sequence length="825" mass="91929">MHLFFYSRVIIAVWGVEQHLGNETSATLLHQLRDLWRSPRGTVLRIEALALVAIGLSFFLAAFGSCRRWSSRWIIQKGFLAAQVLSLSLGTYSIGLMQSSSVKSEMYPVWAVSLLTLFGCVDPVTAYIGLDYKGPLLKLIFQLCLYCGYVVLMSVSTMSSYVGKLAIIVLCAITFFKGLHRSMALVLPSKQREQLGLISHAEPGALAGESGALKFLYVHVPIHYVRRDWDTTAFCWDSTDMSDIHSICNHMGEVTGLEVTTNGMTIEDVCLGCSLSYLLQRRFLGLDTAEEIQEKREKFESLLRAGRVIDYKRSLKVIEVELAILYEVFFTSNEYLQFYEAKGCSLWALASFLGIGFVGVATAIPGTMVSSSNRGSSSAAGGAVVVGTTRGDLVITLVIFVSLAALQLMQLIRCWTSSWVGVALACKYQRYQRRHIRARVNWLWWWIRTKSFVVARISYLFDGYLWQDQLGQYTLVAASSRRGCLQRFRSLVVPRALVVIACKVYNRFPGMLGLQYIARVLRELLFDSDAKGGAAVRLHDDVKASIARFLGQVVKSRRIGKEWSSLFHDNGVAASYLPYSNARLTVSSGTTLWGEAAFTHRVMVWHIATSYCELADQEAGSAGGDDEISSSSRDKNRRVAIALSRYCAYLVVSAPELLPGLATPIKSSFDGVASVARTALSGERNVLAATMREASTRGPHYSITRDNRALLRGVRLGRRLRNEIPPPRRRRRYSDPWELLALLWVQTLLYVAPYGDVQAHMKHLSQGGEFITHLWALLYHLGIDKWELVEPAADTAEQENKDFRKPDAETSAAGSSHITQEPPVA</sequence>
<evidence type="ECO:0000256" key="2">
    <source>
        <dbReference type="SAM" id="Phobius"/>
    </source>
</evidence>
<feature type="transmembrane region" description="Helical" evidence="2">
    <location>
        <begin position="78"/>
        <end position="97"/>
    </location>
</feature>
<evidence type="ECO:0000256" key="1">
    <source>
        <dbReference type="SAM" id="MobiDB-lite"/>
    </source>
</evidence>
<feature type="transmembrane region" description="Helical" evidence="2">
    <location>
        <begin position="346"/>
        <end position="364"/>
    </location>
</feature>
<proteinExistence type="predicted"/>
<reference evidence="4" key="1">
    <citation type="journal article" date="2018" name="DNA Res.">
        <title>Multiple hybrid de novo genome assembly of finger millet, an orphan allotetraploid crop.</title>
        <authorList>
            <person name="Hatakeyama M."/>
            <person name="Aluri S."/>
            <person name="Balachadran M.T."/>
            <person name="Sivarajan S.R."/>
            <person name="Patrignani A."/>
            <person name="Gruter S."/>
            <person name="Poveda L."/>
            <person name="Shimizu-Inatsugi R."/>
            <person name="Baeten J."/>
            <person name="Francoijs K.J."/>
            <person name="Nataraja K.N."/>
            <person name="Reddy Y.A.N."/>
            <person name="Phadnis S."/>
            <person name="Ravikumar R.L."/>
            <person name="Schlapbach R."/>
            <person name="Sreeman S.M."/>
            <person name="Shimizu K.K."/>
        </authorList>
    </citation>
    <scope>NUCLEOTIDE SEQUENCE</scope>
</reference>
<feature type="domain" description="DUF4220" evidence="3">
    <location>
        <begin position="81"/>
        <end position="476"/>
    </location>
</feature>